<sequence>MIFYTTIMANSDYFRGVAIGLLISWVTGLIAYLRTKDTPGLRLAFLYVVVLEIVLFAVFIVVSFMIRT</sequence>
<dbReference type="Proteomes" id="UP000056255">
    <property type="component" value="Chromosome"/>
</dbReference>
<gene>
    <name evidence="2" type="ORF">MsedE_1116</name>
</gene>
<keyword evidence="1" id="KW-0472">Membrane</keyword>
<dbReference type="PATRIC" id="fig|43687.9.peg.1141"/>
<protein>
    <submittedName>
        <fullName evidence="2">Uncharacterized protein</fullName>
    </submittedName>
</protein>
<name>A0A0K1T835_9CREN</name>
<organism evidence="2 3">
    <name type="scientific">Metallosphaera sedula</name>
    <dbReference type="NCBI Taxonomy" id="43687"/>
    <lineage>
        <taxon>Archaea</taxon>
        <taxon>Thermoproteota</taxon>
        <taxon>Thermoprotei</taxon>
        <taxon>Sulfolobales</taxon>
        <taxon>Sulfolobaceae</taxon>
        <taxon>Metallosphaera</taxon>
    </lineage>
</organism>
<feature type="transmembrane region" description="Helical" evidence="1">
    <location>
        <begin position="45"/>
        <end position="66"/>
    </location>
</feature>
<evidence type="ECO:0000313" key="2">
    <source>
        <dbReference type="EMBL" id="AKV83119.1"/>
    </source>
</evidence>
<accession>A0A0K1T835</accession>
<evidence type="ECO:0000256" key="1">
    <source>
        <dbReference type="SAM" id="Phobius"/>
    </source>
</evidence>
<keyword evidence="1" id="KW-0812">Transmembrane</keyword>
<evidence type="ECO:0000313" key="3">
    <source>
        <dbReference type="Proteomes" id="UP000056255"/>
    </source>
</evidence>
<keyword evidence="1" id="KW-1133">Transmembrane helix</keyword>
<feature type="transmembrane region" description="Helical" evidence="1">
    <location>
        <begin position="13"/>
        <end position="33"/>
    </location>
</feature>
<dbReference type="EMBL" id="CP012176">
    <property type="protein sequence ID" value="AKV83119.1"/>
    <property type="molecule type" value="Genomic_DNA"/>
</dbReference>
<dbReference type="AlphaFoldDB" id="A0A0K1T835"/>
<proteinExistence type="predicted"/>
<reference evidence="2 3" key="1">
    <citation type="submission" date="2015-07" db="EMBL/GenBank/DDBJ databases">
        <title>Physiological, transcriptional responses and genome re-sequencing of acid resistant extremely thermoacidophilic Metallosphaera sedula SARC-M1.</title>
        <authorList>
            <person name="Ai C."/>
            <person name="McCarthy S."/>
            <person name="Eckrich V."/>
            <person name="Rudrappa D."/>
            <person name="Qiu G."/>
            <person name="Blum P."/>
        </authorList>
    </citation>
    <scope>NUCLEOTIDE SEQUENCE [LARGE SCALE GENOMIC DNA]</scope>
    <source>
        <strain evidence="2 3">SARC-M1</strain>
    </source>
</reference>